<proteinExistence type="predicted"/>
<sequence length="231" mass="25841">AGMGSVDPTPPTSRVTGDGSCPAPIAPWKSTIPALTIRKKNQQHPTSSRKRDITTLPSENSSNSTKSYNVNVEWSDVDSQQGSQISDSTECYDANDESSLMDKRRGSQENVNFPNDRQKRQSKKIQATAKIIPDKDSKRSIIGIRTDTAFPESRWMRLVLCHLKKPNEISEVLSEKKVDPGDRWRVPLTPAHARAWVGDNLMGKPIMVLRVESDHDPRHWAVIPPPKGKIR</sequence>
<feature type="non-terminal residue" evidence="2">
    <location>
        <position position="231"/>
    </location>
</feature>
<feature type="compositionally biased region" description="Polar residues" evidence="1">
    <location>
        <begin position="55"/>
        <end position="89"/>
    </location>
</feature>
<evidence type="ECO:0000256" key="1">
    <source>
        <dbReference type="SAM" id="MobiDB-lite"/>
    </source>
</evidence>
<dbReference type="EMBL" id="JAAPAO010001187">
    <property type="protein sequence ID" value="KAF4650752.1"/>
    <property type="molecule type" value="Genomic_DNA"/>
</dbReference>
<protein>
    <submittedName>
        <fullName evidence="2">Uncharacterized protein</fullName>
    </submittedName>
</protein>
<reference evidence="2 3" key="1">
    <citation type="submission" date="2020-04" db="EMBL/GenBank/DDBJ databases">
        <title>Perkinsus chesapeaki whole genome sequence.</title>
        <authorList>
            <person name="Bogema D.R."/>
        </authorList>
    </citation>
    <scope>NUCLEOTIDE SEQUENCE [LARGE SCALE GENOMIC DNA]</scope>
    <source>
        <strain evidence="2">ATCC PRA-425</strain>
    </source>
</reference>
<dbReference type="Proteomes" id="UP000591131">
    <property type="component" value="Unassembled WGS sequence"/>
</dbReference>
<evidence type="ECO:0000313" key="2">
    <source>
        <dbReference type="EMBL" id="KAF4650752.1"/>
    </source>
</evidence>
<feature type="region of interest" description="Disordered" evidence="1">
    <location>
        <begin position="1"/>
        <end position="122"/>
    </location>
</feature>
<gene>
    <name evidence="2" type="ORF">FOL47_000880</name>
</gene>
<keyword evidence="3" id="KW-1185">Reference proteome</keyword>
<dbReference type="AlphaFoldDB" id="A0A7J6KV18"/>
<organism evidence="2 3">
    <name type="scientific">Perkinsus chesapeaki</name>
    <name type="common">Clam parasite</name>
    <name type="synonym">Perkinsus andrewsi</name>
    <dbReference type="NCBI Taxonomy" id="330153"/>
    <lineage>
        <taxon>Eukaryota</taxon>
        <taxon>Sar</taxon>
        <taxon>Alveolata</taxon>
        <taxon>Perkinsozoa</taxon>
        <taxon>Perkinsea</taxon>
        <taxon>Perkinsida</taxon>
        <taxon>Perkinsidae</taxon>
        <taxon>Perkinsus</taxon>
    </lineage>
</organism>
<comment type="caution">
    <text evidence="2">The sequence shown here is derived from an EMBL/GenBank/DDBJ whole genome shotgun (WGS) entry which is preliminary data.</text>
</comment>
<evidence type="ECO:0000313" key="3">
    <source>
        <dbReference type="Proteomes" id="UP000591131"/>
    </source>
</evidence>
<accession>A0A7J6KV18</accession>
<name>A0A7J6KV18_PERCH</name>